<dbReference type="Pfam" id="PF00687">
    <property type="entry name" value="Ribosomal_L1"/>
    <property type="match status" value="1"/>
</dbReference>
<feature type="compositionally biased region" description="Polar residues" evidence="1">
    <location>
        <begin position="609"/>
        <end position="619"/>
    </location>
</feature>
<evidence type="ECO:0000313" key="3">
    <source>
        <dbReference type="Proteomes" id="UP000095038"/>
    </source>
</evidence>
<dbReference type="InterPro" id="IPR016095">
    <property type="entry name" value="Ribosomal_uL1_3-a/b-sand"/>
</dbReference>
<reference evidence="3" key="1">
    <citation type="submission" date="2016-05" db="EMBL/GenBank/DDBJ databases">
        <title>Comparative genomics of biotechnologically important yeasts.</title>
        <authorList>
            <consortium name="DOE Joint Genome Institute"/>
            <person name="Riley R."/>
            <person name="Haridas S."/>
            <person name="Wolfe K.H."/>
            <person name="Lopes M.R."/>
            <person name="Hittinger C.T."/>
            <person name="Goker M."/>
            <person name="Salamov A."/>
            <person name="Wisecaver J."/>
            <person name="Long T.M."/>
            <person name="Aerts A.L."/>
            <person name="Barry K."/>
            <person name="Choi C."/>
            <person name="Clum A."/>
            <person name="Coughlan A.Y."/>
            <person name="Deshpande S."/>
            <person name="Douglass A.P."/>
            <person name="Hanson S.J."/>
            <person name="Klenk H.-P."/>
            <person name="Labutti K."/>
            <person name="Lapidus A."/>
            <person name="Lindquist E."/>
            <person name="Lipzen A."/>
            <person name="Meier-Kolthoff J.P."/>
            <person name="Ohm R.A."/>
            <person name="Otillar R.P."/>
            <person name="Pangilinan J."/>
            <person name="Peng Y."/>
            <person name="Rokas A."/>
            <person name="Rosa C.A."/>
            <person name="Scheuner C."/>
            <person name="Sibirny A.A."/>
            <person name="Slot J.C."/>
            <person name="Stielow J.B."/>
            <person name="Sun H."/>
            <person name="Kurtzman C.P."/>
            <person name="Blackwell M."/>
            <person name="Grigoriev I.V."/>
            <person name="Jeffries T.W."/>
        </authorList>
    </citation>
    <scope>NUCLEOTIDE SEQUENCE [LARGE SCALE GENOMIC DNA]</scope>
    <source>
        <strain evidence="3">DSM 1968</strain>
    </source>
</reference>
<evidence type="ECO:0000313" key="2">
    <source>
        <dbReference type="EMBL" id="ODV59140.1"/>
    </source>
</evidence>
<feature type="compositionally biased region" description="Basic and acidic residues" evidence="1">
    <location>
        <begin position="179"/>
        <end position="192"/>
    </location>
</feature>
<dbReference type="Gene3D" id="3.40.50.790">
    <property type="match status" value="1"/>
</dbReference>
<name>A0A1D2VC68_9ASCO</name>
<dbReference type="Proteomes" id="UP000095038">
    <property type="component" value="Unassembled WGS sequence"/>
</dbReference>
<evidence type="ECO:0000256" key="1">
    <source>
        <dbReference type="SAM" id="MobiDB-lite"/>
    </source>
</evidence>
<accession>A0A1D2VC68</accession>
<keyword evidence="3" id="KW-1185">Reference proteome</keyword>
<dbReference type="OrthoDB" id="10251727at2759"/>
<dbReference type="InterPro" id="IPR023674">
    <property type="entry name" value="Ribosomal_uL1-like"/>
</dbReference>
<sequence length="638" mass="73477">MGKKENKAKNSASRKNSLKNKSKDGKPIVSDDKKVTKVVSKTNDKSKKVKESKAEDKPESKKKSEKKVTEEKVVEKKVIEKKKAKESKRENQKSANKKPTEKKAVEKKVVEKKVVEKKAVEKKSIEKKEIGKKTIEDNKAEQNDKKSDKKSDQVKSKDEKPTSKGTRKRRGRRRSKLANKPEEKIVVEEPPERNEKVEEIKKSLVKDSILKKAIEELIKFYERENKAKQDKSKGDKKSLFEEDKGIENKLFSLDIQLKKSLSKNKNFNKKLIAIPNSIYNVKDEKDFKICLIIKDKVIEKEEELEEIEKSEIPKLKKILPFAELIKFKSYEQKRIFLNEYDLFLSDEDLVKSLPKILGKEFFSKSSIKIPVGVRINSSKNAQSNKKFSAETIKNQVNKVLNSTFFIKSSGNVLHIQVGNFEKLSKEELFSNLKTIVEYFSNDDYESNIREMDLKLTKSVSLPIYISNELYVGEEDIQEEKKDESKEVIEDIEVDEEFYTANELPSGLKLTQFEKGLLELGQFETTPSFLEKKIKKLNKVEAKKAAETKKNQKKRKREESKDSENDKVIEKTLKAVKTEKAVKSKIAEKVTVAEKVEKTEAAAKTDTKTQDASTGEQTVAKTRKPWQRRKRSKVAQHTS</sequence>
<keyword evidence="2" id="KW-0689">Ribosomal protein</keyword>
<keyword evidence="2" id="KW-0687">Ribonucleoprotein</keyword>
<dbReference type="EMBL" id="KV454487">
    <property type="protein sequence ID" value="ODV59140.1"/>
    <property type="molecule type" value="Genomic_DNA"/>
</dbReference>
<dbReference type="GeneID" id="30967416"/>
<feature type="compositionally biased region" description="Basic and acidic residues" evidence="1">
    <location>
        <begin position="42"/>
        <end position="162"/>
    </location>
</feature>
<feature type="compositionally biased region" description="Basic and acidic residues" evidence="1">
    <location>
        <begin position="592"/>
        <end position="608"/>
    </location>
</feature>
<dbReference type="GO" id="GO:0005840">
    <property type="term" value="C:ribosome"/>
    <property type="evidence" value="ECO:0007669"/>
    <property type="project" value="UniProtKB-KW"/>
</dbReference>
<dbReference type="RefSeq" id="XP_020045447.1">
    <property type="nucleotide sequence ID" value="XM_020193780.1"/>
</dbReference>
<gene>
    <name evidence="2" type="ORF">ASCRUDRAFT_77238</name>
</gene>
<feature type="compositionally biased region" description="Basic and acidic residues" evidence="1">
    <location>
        <begin position="556"/>
        <end position="572"/>
    </location>
</feature>
<dbReference type="CDD" id="cd00403">
    <property type="entry name" value="Ribosomal_L1"/>
    <property type="match status" value="1"/>
</dbReference>
<feature type="compositionally biased region" description="Basic residues" evidence="1">
    <location>
        <begin position="165"/>
        <end position="177"/>
    </location>
</feature>
<dbReference type="InterPro" id="IPR028364">
    <property type="entry name" value="Ribosomal_uL1/biogenesis"/>
</dbReference>
<feature type="region of interest" description="Disordered" evidence="1">
    <location>
        <begin position="1"/>
        <end position="192"/>
    </location>
</feature>
<feature type="region of interest" description="Disordered" evidence="1">
    <location>
        <begin position="541"/>
        <end position="572"/>
    </location>
</feature>
<dbReference type="AlphaFoldDB" id="A0A1D2VC68"/>
<feature type="compositionally biased region" description="Basic residues" evidence="1">
    <location>
        <begin position="620"/>
        <end position="638"/>
    </location>
</feature>
<dbReference type="STRING" id="1344418.A0A1D2VC68"/>
<dbReference type="SUPFAM" id="SSF56808">
    <property type="entry name" value="Ribosomal protein L1"/>
    <property type="match status" value="1"/>
</dbReference>
<protein>
    <submittedName>
        <fullName evidence="2">Ribosomal protein L1</fullName>
    </submittedName>
</protein>
<organism evidence="2 3">
    <name type="scientific">Ascoidea rubescens DSM 1968</name>
    <dbReference type="NCBI Taxonomy" id="1344418"/>
    <lineage>
        <taxon>Eukaryota</taxon>
        <taxon>Fungi</taxon>
        <taxon>Dikarya</taxon>
        <taxon>Ascomycota</taxon>
        <taxon>Saccharomycotina</taxon>
        <taxon>Saccharomycetes</taxon>
        <taxon>Ascoideaceae</taxon>
        <taxon>Ascoidea</taxon>
    </lineage>
</organism>
<feature type="region of interest" description="Disordered" evidence="1">
    <location>
        <begin position="592"/>
        <end position="638"/>
    </location>
</feature>
<dbReference type="FunCoup" id="A0A1D2VC68">
    <property type="interactions" value="588"/>
</dbReference>
<dbReference type="InParanoid" id="A0A1D2VC68"/>
<proteinExistence type="predicted"/>
<feature type="compositionally biased region" description="Basic and acidic residues" evidence="1">
    <location>
        <begin position="21"/>
        <end position="35"/>
    </location>
</feature>